<accession>A0AAV4WU97</accession>
<dbReference type="Proteomes" id="UP001054945">
    <property type="component" value="Unassembled WGS sequence"/>
</dbReference>
<organism evidence="1 2">
    <name type="scientific">Caerostris extrusa</name>
    <name type="common">Bark spider</name>
    <name type="synonym">Caerostris bankana</name>
    <dbReference type="NCBI Taxonomy" id="172846"/>
    <lineage>
        <taxon>Eukaryota</taxon>
        <taxon>Metazoa</taxon>
        <taxon>Ecdysozoa</taxon>
        <taxon>Arthropoda</taxon>
        <taxon>Chelicerata</taxon>
        <taxon>Arachnida</taxon>
        <taxon>Araneae</taxon>
        <taxon>Araneomorphae</taxon>
        <taxon>Entelegynae</taxon>
        <taxon>Araneoidea</taxon>
        <taxon>Araneidae</taxon>
        <taxon>Caerostris</taxon>
    </lineage>
</organism>
<proteinExistence type="predicted"/>
<evidence type="ECO:0000313" key="1">
    <source>
        <dbReference type="EMBL" id="GIY85501.1"/>
    </source>
</evidence>
<name>A0AAV4WU97_CAEEX</name>
<sequence>MPFAATKKFPISSPYHLPSTSSLLVGGPLLVSDRRPLQGVRPTKLHRNLSRKTAIPDNDCPLEELWPTRPTPIPFPLSIFRNEISQAIDSFWNRRISPQPDIQ</sequence>
<reference evidence="1 2" key="1">
    <citation type="submission" date="2021-06" db="EMBL/GenBank/DDBJ databases">
        <title>Caerostris extrusa draft genome.</title>
        <authorList>
            <person name="Kono N."/>
            <person name="Arakawa K."/>
        </authorList>
    </citation>
    <scope>NUCLEOTIDE SEQUENCE [LARGE SCALE GENOMIC DNA]</scope>
</reference>
<gene>
    <name evidence="1" type="ORF">CEXT_199471</name>
</gene>
<comment type="caution">
    <text evidence="1">The sequence shown here is derived from an EMBL/GenBank/DDBJ whole genome shotgun (WGS) entry which is preliminary data.</text>
</comment>
<dbReference type="AlphaFoldDB" id="A0AAV4WU97"/>
<keyword evidence="2" id="KW-1185">Reference proteome</keyword>
<evidence type="ECO:0000313" key="2">
    <source>
        <dbReference type="Proteomes" id="UP001054945"/>
    </source>
</evidence>
<protein>
    <submittedName>
        <fullName evidence="1">Uncharacterized protein</fullName>
    </submittedName>
</protein>
<dbReference type="EMBL" id="BPLR01016659">
    <property type="protein sequence ID" value="GIY85501.1"/>
    <property type="molecule type" value="Genomic_DNA"/>
</dbReference>